<dbReference type="InterPro" id="IPR052022">
    <property type="entry name" value="26kDa_periplasmic_antigen"/>
</dbReference>
<gene>
    <name evidence="2" type="ORF">SAMN05216452_0987</name>
</gene>
<accession>A0A1H4J660</accession>
<dbReference type="PANTHER" id="PTHR34387:SF1">
    <property type="entry name" value="PERIPLASMIC IMMUNOGENIC PROTEIN"/>
    <property type="match status" value="1"/>
</dbReference>
<dbReference type="Gene3D" id="3.30.70.2970">
    <property type="entry name" value="Protein of unknown function (DUF541), domain 2"/>
    <property type="match status" value="1"/>
</dbReference>
<organism evidence="2 3">
    <name type="scientific">Nitratireductor aquibiodomus</name>
    <dbReference type="NCBI Taxonomy" id="204799"/>
    <lineage>
        <taxon>Bacteria</taxon>
        <taxon>Pseudomonadati</taxon>
        <taxon>Pseudomonadota</taxon>
        <taxon>Alphaproteobacteria</taxon>
        <taxon>Hyphomicrobiales</taxon>
        <taxon>Phyllobacteriaceae</taxon>
        <taxon>Nitratireductor</taxon>
    </lineage>
</organism>
<dbReference type="RefSeq" id="WP_007007500.1">
    <property type="nucleotide sequence ID" value="NZ_FNSL01000001.1"/>
</dbReference>
<evidence type="ECO:0000313" key="3">
    <source>
        <dbReference type="Proteomes" id="UP000199064"/>
    </source>
</evidence>
<keyword evidence="3" id="KW-1185">Reference proteome</keyword>
<dbReference type="Gene3D" id="3.30.110.170">
    <property type="entry name" value="Protein of unknown function (DUF541), domain 1"/>
    <property type="match status" value="1"/>
</dbReference>
<evidence type="ECO:0000313" key="2">
    <source>
        <dbReference type="EMBL" id="SEB41118.1"/>
    </source>
</evidence>
<feature type="signal peptide" evidence="1">
    <location>
        <begin position="1"/>
        <end position="27"/>
    </location>
</feature>
<dbReference type="EMBL" id="FNSL01000001">
    <property type="protein sequence ID" value="SEB41118.1"/>
    <property type="molecule type" value="Genomic_DNA"/>
</dbReference>
<reference evidence="3" key="1">
    <citation type="submission" date="2016-10" db="EMBL/GenBank/DDBJ databases">
        <authorList>
            <person name="Varghese N."/>
            <person name="Submissions S."/>
        </authorList>
    </citation>
    <scope>NUCLEOTIDE SEQUENCE [LARGE SCALE GENOMIC DNA]</scope>
    <source>
        <strain evidence="3">ES.061</strain>
    </source>
</reference>
<evidence type="ECO:0008006" key="4">
    <source>
        <dbReference type="Google" id="ProtNLM"/>
    </source>
</evidence>
<dbReference type="Pfam" id="PF04402">
    <property type="entry name" value="SIMPL"/>
    <property type="match status" value="1"/>
</dbReference>
<dbReference type="GO" id="GO:0006974">
    <property type="term" value="P:DNA damage response"/>
    <property type="evidence" value="ECO:0007669"/>
    <property type="project" value="TreeGrafter"/>
</dbReference>
<sequence>MTKSIFPAAFAAPMLAASLFAAAPAHADDKDMRIIVTGEGEAAISPDMAILTIAVVREAETARAALDANNEAMTSVIDAMKGDGIEARDLQTGGLSINPRYVYPNDKNDEKTPRIVGYEVGNTLTVRIRDLDKVGAILDRSVTLGVNQGGGLSFTNDDPSATITEARKRAVKDALDKAKTLAEAAGVELGDIVEISEQMQHRPPMPYAGKAVRMQASAEAVPVEAGENAYQVQVNVTFELDR</sequence>
<name>A0A1H4J660_9HYPH</name>
<dbReference type="InterPro" id="IPR007497">
    <property type="entry name" value="SIMPL/DUF541"/>
</dbReference>
<feature type="chain" id="PRO_5011450900" description="SIMPL domain-containing protein" evidence="1">
    <location>
        <begin position="28"/>
        <end position="242"/>
    </location>
</feature>
<dbReference type="PANTHER" id="PTHR34387">
    <property type="entry name" value="SLR1258 PROTEIN"/>
    <property type="match status" value="1"/>
</dbReference>
<proteinExistence type="predicted"/>
<dbReference type="AlphaFoldDB" id="A0A1H4J660"/>
<evidence type="ECO:0000256" key="1">
    <source>
        <dbReference type="SAM" id="SignalP"/>
    </source>
</evidence>
<protein>
    <recommendedName>
        <fullName evidence="4">SIMPL domain-containing protein</fullName>
    </recommendedName>
</protein>
<dbReference type="Proteomes" id="UP000199064">
    <property type="component" value="Unassembled WGS sequence"/>
</dbReference>
<keyword evidence="1" id="KW-0732">Signal</keyword>